<dbReference type="STRING" id="342668.A0A1B8GHA4"/>
<organism evidence="23 24">
    <name type="scientific">Pseudogymnoascus verrucosus</name>
    <dbReference type="NCBI Taxonomy" id="342668"/>
    <lineage>
        <taxon>Eukaryota</taxon>
        <taxon>Fungi</taxon>
        <taxon>Dikarya</taxon>
        <taxon>Ascomycota</taxon>
        <taxon>Pezizomycotina</taxon>
        <taxon>Leotiomycetes</taxon>
        <taxon>Thelebolales</taxon>
        <taxon>Thelebolaceae</taxon>
        <taxon>Pseudogymnoascus</taxon>
    </lineage>
</organism>
<dbReference type="Proteomes" id="UP000091956">
    <property type="component" value="Unassembled WGS sequence"/>
</dbReference>
<dbReference type="InterPro" id="IPR006164">
    <property type="entry name" value="DNA_bd_Ku70/Ku80"/>
</dbReference>
<feature type="active site" description="Schiff-base intermediate with DNA; for 5'-deoxyribose-5-phosphate lyase activity" evidence="20">
    <location>
        <position position="28"/>
    </location>
</feature>
<dbReference type="OrthoDB" id="3249161at2759"/>
<comment type="function">
    <text evidence="17">Single-stranded DNA-dependent ATP-dependent helicase. Involved in non-homologous end joining (NHEJ) DNA double strand break repair. DNA-binding is sequence-independent but has a high affinity to nicks in double-stranded DNA and to the ends of duplex DNA. Binds to naturally occurring chromosomal ends, and therefore provides chromosomal end protection. Required also for telomere recombination to repair telomeric ends in the absence of telomerase. KU70, of the KU70/KU80 heterodimer, binds to the stem loop of TLC1, the RNA component of telomerase. Involved in telomere maintenance. Interacts with telomeric repeats and subtelomeric sequences thereby controlling telomere length and protecting against subtelomeric rearrangement. Maintains telomeric chromatin, which is involved in silencing the expression of genes located at the telomere. Required for mating-type switching.</text>
</comment>
<dbReference type="CDD" id="cd01458">
    <property type="entry name" value="vWA_ku"/>
    <property type="match status" value="1"/>
</dbReference>
<dbReference type="RefSeq" id="XP_018128936.1">
    <property type="nucleotide sequence ID" value="XM_018277069.2"/>
</dbReference>
<dbReference type="GO" id="GO:0016787">
    <property type="term" value="F:hydrolase activity"/>
    <property type="evidence" value="ECO:0007669"/>
    <property type="project" value="UniProtKB-KW"/>
</dbReference>
<dbReference type="Gene3D" id="1.10.1600.10">
    <property type="match status" value="1"/>
</dbReference>
<dbReference type="InterPro" id="IPR027388">
    <property type="entry name" value="Ku70_bridge/pillars_dom_sf"/>
</dbReference>
<dbReference type="GO" id="GO:0003690">
    <property type="term" value="F:double-stranded DNA binding"/>
    <property type="evidence" value="ECO:0007669"/>
    <property type="project" value="TreeGrafter"/>
</dbReference>
<name>A0A1B8GHA4_9PEZI</name>
<evidence type="ECO:0000256" key="14">
    <source>
        <dbReference type="ARBA" id="ARBA00023172"/>
    </source>
</evidence>
<evidence type="ECO:0000256" key="17">
    <source>
        <dbReference type="ARBA" id="ARBA00024890"/>
    </source>
</evidence>
<keyword evidence="10 23" id="KW-0347">Helicase</keyword>
<evidence type="ECO:0000256" key="19">
    <source>
        <dbReference type="ARBA" id="ARBA00047995"/>
    </source>
</evidence>
<keyword evidence="11" id="KW-0067">ATP-binding</keyword>
<evidence type="ECO:0000256" key="1">
    <source>
        <dbReference type="ARBA" id="ARBA00004123"/>
    </source>
</evidence>
<accession>A0A1B8GHA4</accession>
<dbReference type="Gene3D" id="2.40.290.10">
    <property type="match status" value="1"/>
</dbReference>
<reference evidence="23 24" key="1">
    <citation type="submission" date="2016-03" db="EMBL/GenBank/DDBJ databases">
        <title>Comparative genomics of Pseudogymnoascus destructans, the fungus causing white-nose syndrome of bats.</title>
        <authorList>
            <person name="Palmer J.M."/>
            <person name="Drees K.P."/>
            <person name="Foster J.T."/>
            <person name="Lindner D.L."/>
        </authorList>
    </citation>
    <scope>NUCLEOTIDE SEQUENCE [LARGE SCALE GENOMIC DNA]</scope>
    <source>
        <strain evidence="23 24">UAMH 10579</strain>
    </source>
</reference>
<evidence type="ECO:0000259" key="22">
    <source>
        <dbReference type="PROSITE" id="PS50800"/>
    </source>
</evidence>
<dbReference type="GO" id="GO:0005524">
    <property type="term" value="F:ATP binding"/>
    <property type="evidence" value="ECO:0007669"/>
    <property type="project" value="UniProtKB-KW"/>
</dbReference>
<evidence type="ECO:0000256" key="15">
    <source>
        <dbReference type="ARBA" id="ARBA00023204"/>
    </source>
</evidence>
<evidence type="ECO:0000256" key="16">
    <source>
        <dbReference type="ARBA" id="ARBA00023242"/>
    </source>
</evidence>
<dbReference type="Pfam" id="PF02037">
    <property type="entry name" value="SAP"/>
    <property type="match status" value="1"/>
</dbReference>
<comment type="similarity">
    <text evidence="3">Belongs to the ku70 family.</text>
</comment>
<evidence type="ECO:0000256" key="9">
    <source>
        <dbReference type="ARBA" id="ARBA00022801"/>
    </source>
</evidence>
<comment type="subcellular location">
    <subcellularLocation>
        <location evidence="2">Chromosome</location>
        <location evidence="2">Telomere</location>
    </subcellularLocation>
    <subcellularLocation>
        <location evidence="1">Nucleus</location>
    </subcellularLocation>
</comment>
<dbReference type="GO" id="GO:0003684">
    <property type="term" value="F:damaged DNA binding"/>
    <property type="evidence" value="ECO:0007669"/>
    <property type="project" value="InterPro"/>
</dbReference>
<evidence type="ECO:0000256" key="21">
    <source>
        <dbReference type="SAM" id="MobiDB-lite"/>
    </source>
</evidence>
<dbReference type="PROSITE" id="PS50800">
    <property type="entry name" value="SAP"/>
    <property type="match status" value="1"/>
</dbReference>
<feature type="domain" description="SAP" evidence="22">
    <location>
        <begin position="615"/>
        <end position="649"/>
    </location>
</feature>
<dbReference type="NCBIfam" id="TIGR00578">
    <property type="entry name" value="ku70"/>
    <property type="match status" value="1"/>
</dbReference>
<dbReference type="GO" id="GO:0000781">
    <property type="term" value="C:chromosome, telomeric region"/>
    <property type="evidence" value="ECO:0007669"/>
    <property type="project" value="UniProtKB-SubCell"/>
</dbReference>
<evidence type="ECO:0000256" key="6">
    <source>
        <dbReference type="ARBA" id="ARBA00022454"/>
    </source>
</evidence>
<dbReference type="GO" id="GO:0006303">
    <property type="term" value="P:double-strand break repair via nonhomologous end joining"/>
    <property type="evidence" value="ECO:0007669"/>
    <property type="project" value="InterPro"/>
</dbReference>
<dbReference type="InterPro" id="IPR003034">
    <property type="entry name" value="SAP_dom"/>
</dbReference>
<dbReference type="SUPFAM" id="SSF53300">
    <property type="entry name" value="vWA-like"/>
    <property type="match status" value="1"/>
</dbReference>
<dbReference type="GO" id="GO:0003678">
    <property type="term" value="F:DNA helicase activity"/>
    <property type="evidence" value="ECO:0007669"/>
    <property type="project" value="UniProtKB-EC"/>
</dbReference>
<evidence type="ECO:0000313" key="23">
    <source>
        <dbReference type="EMBL" id="OBT95203.1"/>
    </source>
</evidence>
<dbReference type="InterPro" id="IPR016194">
    <property type="entry name" value="SPOC-like_C_dom_sf"/>
</dbReference>
<evidence type="ECO:0000256" key="20">
    <source>
        <dbReference type="PIRSR" id="PIRSR003033-1"/>
    </source>
</evidence>
<sequence>MADSKEDWKRKDEGDEEEDEEVDESDYKSQKDAILFAIEVSPSMLTPPPASHSKKADTDSPAAAALKCAYQIMQQRIISNPKDMIGILLFGTAKSKGPEDNATSGIAYPHIYLLTDLDVPAASDVKALKELVEDEDAAKEVLVPAPEGAEVTMSNVLFCANQIFTTRAPSFGSRRLFVITDRDDPHESDKGMRSAAAVRAKDLYDLGVVIELFPIERGGQVFDRSKFYDDVIYRDPADTDTPSTTASTTASTTNAPAGGDGISLLNSLISNINSKQTPKRALFSNLPFEIGPGLTISVKGYNILQRQKPARSCYVWLSGETAQIATGETTHLAADTTRTVQKVDVKKAYKFGGEQVLFTKDEQKELKNFGPPGLRIVGFKPQALLPSYASVNKSTFLYPSEEDYVGSTRVFAALWQKLLDSSTMGVAWYIPRTNANPQYIALLPSRERLDPATSQQIVPAGLWAYPLPCADDLRLPAPGPAPIVSPDALTDKMHVVVQQLQLPGAVFEPSRYPNPALQWHYRILQAIALEEEVPELAAGDDKTLPRARQIDKRAGPYVVDWGRALEEEWLDVVEGMGEKLEVGMKRGGDVKEGKVKRVKESGLDVVERLAKEGKVGSATVLMLKDWLAARGLNVGGKKGELVERVEEAFESK</sequence>
<dbReference type="InterPro" id="IPR036361">
    <property type="entry name" value="SAP_dom_sf"/>
</dbReference>
<dbReference type="PIRSF" id="PIRSF003033">
    <property type="entry name" value="Ku70"/>
    <property type="match status" value="1"/>
</dbReference>
<dbReference type="EC" id="3.6.4.12" evidence="4"/>
<dbReference type="InterPro" id="IPR036465">
    <property type="entry name" value="vWFA_dom_sf"/>
</dbReference>
<keyword evidence="13" id="KW-0238">DNA-binding</keyword>
<dbReference type="Gene3D" id="1.10.720.30">
    <property type="entry name" value="SAP domain"/>
    <property type="match status" value="1"/>
</dbReference>
<feature type="compositionally biased region" description="Acidic residues" evidence="21">
    <location>
        <begin position="14"/>
        <end position="24"/>
    </location>
</feature>
<evidence type="ECO:0000256" key="12">
    <source>
        <dbReference type="ARBA" id="ARBA00022895"/>
    </source>
</evidence>
<keyword evidence="6" id="KW-0158">Chromosome</keyword>
<keyword evidence="14" id="KW-0233">DNA recombination</keyword>
<dbReference type="GO" id="GO:0043564">
    <property type="term" value="C:Ku70:Ku80 complex"/>
    <property type="evidence" value="ECO:0007669"/>
    <property type="project" value="InterPro"/>
</dbReference>
<evidence type="ECO:0000256" key="8">
    <source>
        <dbReference type="ARBA" id="ARBA00022763"/>
    </source>
</evidence>
<dbReference type="GO" id="GO:0000723">
    <property type="term" value="P:telomere maintenance"/>
    <property type="evidence" value="ECO:0007669"/>
    <property type="project" value="InterPro"/>
</dbReference>
<dbReference type="InterPro" id="IPR047087">
    <property type="entry name" value="KU70_core_dom"/>
</dbReference>
<evidence type="ECO:0000256" key="3">
    <source>
        <dbReference type="ARBA" id="ARBA00005240"/>
    </source>
</evidence>
<dbReference type="Pfam" id="PF02735">
    <property type="entry name" value="Ku"/>
    <property type="match status" value="1"/>
</dbReference>
<evidence type="ECO:0000256" key="7">
    <source>
        <dbReference type="ARBA" id="ARBA00022741"/>
    </source>
</evidence>
<reference evidence="24" key="2">
    <citation type="journal article" date="2018" name="Nat. Commun.">
        <title>Extreme sensitivity to ultraviolet light in the fungal pathogen causing white-nose syndrome of bats.</title>
        <authorList>
            <person name="Palmer J.M."/>
            <person name="Drees K.P."/>
            <person name="Foster J.T."/>
            <person name="Lindner D.L."/>
        </authorList>
    </citation>
    <scope>NUCLEOTIDE SEQUENCE [LARGE SCALE GENOMIC DNA]</scope>
    <source>
        <strain evidence="24">UAMH 10579</strain>
    </source>
</reference>
<keyword evidence="7" id="KW-0547">Nucleotide-binding</keyword>
<dbReference type="EMBL" id="KV460237">
    <property type="protein sequence ID" value="OBT95203.1"/>
    <property type="molecule type" value="Genomic_DNA"/>
</dbReference>
<dbReference type="Gene3D" id="3.40.50.410">
    <property type="entry name" value="von Willebrand factor, type A domain"/>
    <property type="match status" value="1"/>
</dbReference>
<dbReference type="SMART" id="SM00513">
    <property type="entry name" value="SAP"/>
    <property type="match status" value="1"/>
</dbReference>
<evidence type="ECO:0000256" key="2">
    <source>
        <dbReference type="ARBA" id="ARBA00004574"/>
    </source>
</evidence>
<comment type="catalytic activity">
    <reaction evidence="19">
        <text>ATP + H2O = ADP + phosphate + H(+)</text>
        <dbReference type="Rhea" id="RHEA:13065"/>
        <dbReference type="ChEBI" id="CHEBI:15377"/>
        <dbReference type="ChEBI" id="CHEBI:15378"/>
        <dbReference type="ChEBI" id="CHEBI:30616"/>
        <dbReference type="ChEBI" id="CHEBI:43474"/>
        <dbReference type="ChEBI" id="CHEBI:456216"/>
        <dbReference type="EC" id="3.6.4.12"/>
    </reaction>
</comment>
<dbReference type="CDD" id="cd00788">
    <property type="entry name" value="KU70"/>
    <property type="match status" value="1"/>
</dbReference>
<gene>
    <name evidence="23" type="primary">KU70</name>
    <name evidence="23" type="ORF">VE01_07636</name>
</gene>
<dbReference type="Gene3D" id="4.10.970.10">
    <property type="entry name" value="Ku70, bridge and pillars"/>
    <property type="match status" value="1"/>
</dbReference>
<dbReference type="SUPFAM" id="SSF100939">
    <property type="entry name" value="SPOC domain-like"/>
    <property type="match status" value="1"/>
</dbReference>
<evidence type="ECO:0000256" key="4">
    <source>
        <dbReference type="ARBA" id="ARBA00012551"/>
    </source>
</evidence>
<keyword evidence="8" id="KW-0227">DNA damage</keyword>
<feature type="region of interest" description="Disordered" evidence="21">
    <location>
        <begin position="1"/>
        <end position="29"/>
    </location>
</feature>
<evidence type="ECO:0000256" key="5">
    <source>
        <dbReference type="ARBA" id="ARBA00021796"/>
    </source>
</evidence>
<dbReference type="Pfam" id="PF03730">
    <property type="entry name" value="Ku_C"/>
    <property type="match status" value="1"/>
</dbReference>
<keyword evidence="24" id="KW-1185">Reference proteome</keyword>
<dbReference type="Pfam" id="PF03731">
    <property type="entry name" value="Ku_N"/>
    <property type="match status" value="1"/>
</dbReference>
<dbReference type="InterPro" id="IPR005160">
    <property type="entry name" value="Ku_C"/>
</dbReference>
<dbReference type="PANTHER" id="PTHR12604:SF2">
    <property type="entry name" value="X-RAY REPAIR CROSS-COMPLEMENTING PROTEIN 6"/>
    <property type="match status" value="1"/>
</dbReference>
<dbReference type="FunFam" id="3.40.50.410:FF:000071">
    <property type="entry name" value="ATP-dependent DNA helicase II subunit 1"/>
    <property type="match status" value="1"/>
</dbReference>
<dbReference type="SUPFAM" id="SSF68906">
    <property type="entry name" value="SAP domain"/>
    <property type="match status" value="1"/>
</dbReference>
<evidence type="ECO:0000256" key="18">
    <source>
        <dbReference type="ARBA" id="ARBA00031811"/>
    </source>
</evidence>
<dbReference type="AlphaFoldDB" id="A0A1B8GHA4"/>
<evidence type="ECO:0000256" key="13">
    <source>
        <dbReference type="ARBA" id="ARBA00023125"/>
    </source>
</evidence>
<evidence type="ECO:0000313" key="24">
    <source>
        <dbReference type="Proteomes" id="UP000091956"/>
    </source>
</evidence>
<dbReference type="FunFam" id="4.10.970.10:FF:000003">
    <property type="entry name" value="ATP-dependent DNA helicase II subunit 1"/>
    <property type="match status" value="1"/>
</dbReference>
<keyword evidence="12" id="KW-0779">Telomere</keyword>
<dbReference type="GO" id="GO:0006310">
    <property type="term" value="P:DNA recombination"/>
    <property type="evidence" value="ECO:0007669"/>
    <property type="project" value="UniProtKB-KW"/>
</dbReference>
<feature type="compositionally biased region" description="Basic and acidic residues" evidence="21">
    <location>
        <begin position="1"/>
        <end position="13"/>
    </location>
</feature>
<evidence type="ECO:0000256" key="11">
    <source>
        <dbReference type="ARBA" id="ARBA00022840"/>
    </source>
</evidence>
<dbReference type="InterPro" id="IPR005161">
    <property type="entry name" value="Ku_N"/>
</dbReference>
<keyword evidence="15" id="KW-0234">DNA repair</keyword>
<protein>
    <recommendedName>
        <fullName evidence="5">ATP-dependent DNA helicase II subunit 1</fullName>
        <ecNumber evidence="4">3.6.4.12</ecNumber>
    </recommendedName>
    <alternativeName>
        <fullName evidence="18">ATP-dependent DNA helicase II subunit Ku70</fullName>
    </alternativeName>
</protein>
<dbReference type="SMART" id="SM00559">
    <property type="entry name" value="Ku78"/>
    <property type="match status" value="1"/>
</dbReference>
<evidence type="ECO:0000256" key="10">
    <source>
        <dbReference type="ARBA" id="ARBA00022806"/>
    </source>
</evidence>
<keyword evidence="9" id="KW-0378">Hydrolase</keyword>
<dbReference type="PANTHER" id="PTHR12604">
    <property type="entry name" value="KU AUTOANTIGEN DNA HELICASE"/>
    <property type="match status" value="1"/>
</dbReference>
<dbReference type="GeneID" id="28841022"/>
<dbReference type="InterPro" id="IPR006165">
    <property type="entry name" value="Ku70"/>
</dbReference>
<dbReference type="GO" id="GO:0042162">
    <property type="term" value="F:telomeric DNA binding"/>
    <property type="evidence" value="ECO:0007669"/>
    <property type="project" value="InterPro"/>
</dbReference>
<keyword evidence="16" id="KW-0539">Nucleus</keyword>
<proteinExistence type="inferred from homology"/>